<dbReference type="PANTHER" id="PTHR36608">
    <property type="entry name" value="POLYPHENOL OXIDASE C, CHLOROPLASTIC-LIKE"/>
    <property type="match status" value="1"/>
</dbReference>
<keyword evidence="3" id="KW-1185">Reference proteome</keyword>
<sequence>MENGNKFTLKSSSPQNLLSRRDLLLSATASAAISPTLSSSSSSAAAVEEFPIKLEGTVSRVVGRPRKSRSKREKEDEEEVLVIDGIEFDSRIPVKFDVYVNDDCSDGGSGPTAAEFAGSMVNVPHGRGRMRTGLRLGITDLIEDVGADDDDSLLVTLVPKSGVGLVTVGSIGIQFLS</sequence>
<dbReference type="EMBL" id="KE345361">
    <property type="protein sequence ID" value="EXC02647.1"/>
    <property type="molecule type" value="Genomic_DNA"/>
</dbReference>
<dbReference type="InterPro" id="IPR022740">
    <property type="entry name" value="Polyphenol_oxidase_C"/>
</dbReference>
<organism evidence="2 3">
    <name type="scientific">Morus notabilis</name>
    <dbReference type="NCBI Taxonomy" id="981085"/>
    <lineage>
        <taxon>Eukaryota</taxon>
        <taxon>Viridiplantae</taxon>
        <taxon>Streptophyta</taxon>
        <taxon>Embryophyta</taxon>
        <taxon>Tracheophyta</taxon>
        <taxon>Spermatophyta</taxon>
        <taxon>Magnoliopsida</taxon>
        <taxon>eudicotyledons</taxon>
        <taxon>Gunneridae</taxon>
        <taxon>Pentapetalae</taxon>
        <taxon>rosids</taxon>
        <taxon>fabids</taxon>
        <taxon>Rosales</taxon>
        <taxon>Moraceae</taxon>
        <taxon>Moreae</taxon>
        <taxon>Morus</taxon>
    </lineage>
</organism>
<dbReference type="OrthoDB" id="1915073at2759"/>
<dbReference type="STRING" id="981085.W9RQ72"/>
<dbReference type="GO" id="GO:0004097">
    <property type="term" value="F:catechol oxidase activity"/>
    <property type="evidence" value="ECO:0007669"/>
    <property type="project" value="InterPro"/>
</dbReference>
<dbReference type="PROSITE" id="PS51318">
    <property type="entry name" value="TAT"/>
    <property type="match status" value="1"/>
</dbReference>
<feature type="domain" description="Polyphenol oxidase C-terminal" evidence="1">
    <location>
        <begin position="50"/>
        <end position="175"/>
    </location>
</feature>
<dbReference type="InterPro" id="IPR006311">
    <property type="entry name" value="TAT_signal"/>
</dbReference>
<evidence type="ECO:0000313" key="3">
    <source>
        <dbReference type="Proteomes" id="UP000030645"/>
    </source>
</evidence>
<accession>W9RQ72</accession>
<evidence type="ECO:0000259" key="1">
    <source>
        <dbReference type="Pfam" id="PF12143"/>
    </source>
</evidence>
<protein>
    <submittedName>
        <fullName evidence="2">Polyphenol oxidase</fullName>
    </submittedName>
</protein>
<proteinExistence type="predicted"/>
<name>W9RQ72_9ROSA</name>
<dbReference type="PANTHER" id="PTHR36608:SF1">
    <property type="entry name" value="POLYPHENOL OXIDASE C, CHLOROPLASTIC-LIKE"/>
    <property type="match status" value="1"/>
</dbReference>
<gene>
    <name evidence="2" type="ORF">L484_002312</name>
</gene>
<dbReference type="Pfam" id="PF12143">
    <property type="entry name" value="PPO1_KFDV"/>
    <property type="match status" value="1"/>
</dbReference>
<dbReference type="Proteomes" id="UP000030645">
    <property type="component" value="Unassembled WGS sequence"/>
</dbReference>
<dbReference type="AlphaFoldDB" id="W9RQ72"/>
<dbReference type="KEGG" id="mnt:21385889"/>
<reference evidence="3" key="1">
    <citation type="submission" date="2013-01" db="EMBL/GenBank/DDBJ databases">
        <title>Draft Genome Sequence of a Mulberry Tree, Morus notabilis C.K. Schneid.</title>
        <authorList>
            <person name="He N."/>
            <person name="Zhao S."/>
        </authorList>
    </citation>
    <scope>NUCLEOTIDE SEQUENCE</scope>
</reference>
<evidence type="ECO:0000313" key="2">
    <source>
        <dbReference type="EMBL" id="EXC02647.1"/>
    </source>
</evidence>
<dbReference type="eggNOG" id="ENOG502QVBP">
    <property type="taxonomic scope" value="Eukaryota"/>
</dbReference>